<dbReference type="SFLD" id="SFLDF00027">
    <property type="entry name" value="p-type_atpase"/>
    <property type="match status" value="1"/>
</dbReference>
<evidence type="ECO:0000256" key="8">
    <source>
        <dbReference type="ARBA" id="ARBA00022796"/>
    </source>
</evidence>
<dbReference type="InterPro" id="IPR023214">
    <property type="entry name" value="HAD_sf"/>
</dbReference>
<dbReference type="Gene3D" id="1.20.1110.10">
    <property type="entry name" value="Calcium-transporting ATPase, transmembrane domain"/>
    <property type="match status" value="1"/>
</dbReference>
<dbReference type="Pfam" id="PF08282">
    <property type="entry name" value="Hydrolase_3"/>
    <property type="match status" value="1"/>
</dbReference>
<dbReference type="InterPro" id="IPR059000">
    <property type="entry name" value="ATPase_P-type_domA"/>
</dbReference>
<keyword evidence="10" id="KW-0067">ATP-binding</keyword>
<dbReference type="SMART" id="SM00831">
    <property type="entry name" value="Cation_ATPase_N"/>
    <property type="match status" value="1"/>
</dbReference>
<keyword evidence="14" id="KW-0186">Copper</keyword>
<keyword evidence="8" id="KW-0187">Copper transport</keyword>
<dbReference type="AlphaFoldDB" id="A0A3E3IET3"/>
<evidence type="ECO:0000256" key="12">
    <source>
        <dbReference type="ARBA" id="ARBA00022967"/>
    </source>
</evidence>
<evidence type="ECO:0000256" key="18">
    <source>
        <dbReference type="SAM" id="Phobius"/>
    </source>
</evidence>
<dbReference type="PANTHER" id="PTHR24093">
    <property type="entry name" value="CATION TRANSPORTING ATPASE"/>
    <property type="match status" value="1"/>
</dbReference>
<feature type="transmembrane region" description="Helical" evidence="18">
    <location>
        <begin position="732"/>
        <end position="752"/>
    </location>
</feature>
<dbReference type="SUPFAM" id="SSF81653">
    <property type="entry name" value="Calcium ATPase, transduction domain A"/>
    <property type="match status" value="1"/>
</dbReference>
<evidence type="ECO:0000256" key="15">
    <source>
        <dbReference type="ARBA" id="ARBA00023065"/>
    </source>
</evidence>
<keyword evidence="20" id="KW-0378">Hydrolase</keyword>
<evidence type="ECO:0000256" key="3">
    <source>
        <dbReference type="ARBA" id="ARBA00022448"/>
    </source>
</evidence>
<gene>
    <name evidence="20" type="ORF">DXC40_16365</name>
</gene>
<dbReference type="NCBIfam" id="TIGR01517">
    <property type="entry name" value="ATPase-IIB_Ca"/>
    <property type="match status" value="1"/>
</dbReference>
<name>A0A3E3IET3_9FIRM</name>
<feature type="transmembrane region" description="Helical" evidence="18">
    <location>
        <begin position="852"/>
        <end position="873"/>
    </location>
</feature>
<evidence type="ECO:0000256" key="7">
    <source>
        <dbReference type="ARBA" id="ARBA00022741"/>
    </source>
</evidence>
<evidence type="ECO:0000256" key="4">
    <source>
        <dbReference type="ARBA" id="ARBA00022568"/>
    </source>
</evidence>
<keyword evidence="13 18" id="KW-1133">Transmembrane helix</keyword>
<dbReference type="GO" id="GO:0005388">
    <property type="term" value="F:P-type calcium transporter activity"/>
    <property type="evidence" value="ECO:0007669"/>
    <property type="project" value="InterPro"/>
</dbReference>
<evidence type="ECO:0000256" key="17">
    <source>
        <dbReference type="ARBA" id="ARBA00049289"/>
    </source>
</evidence>
<evidence type="ECO:0000256" key="14">
    <source>
        <dbReference type="ARBA" id="ARBA00023008"/>
    </source>
</evidence>
<evidence type="ECO:0000256" key="1">
    <source>
        <dbReference type="ARBA" id="ARBA00004127"/>
    </source>
</evidence>
<comment type="subcellular location">
    <subcellularLocation>
        <location evidence="1">Endomembrane system</location>
        <topology evidence="1">Multi-pass membrane protein</topology>
    </subcellularLocation>
</comment>
<evidence type="ECO:0000256" key="16">
    <source>
        <dbReference type="ARBA" id="ARBA00023136"/>
    </source>
</evidence>
<evidence type="ECO:0000256" key="10">
    <source>
        <dbReference type="ARBA" id="ARBA00022840"/>
    </source>
</evidence>
<dbReference type="InterPro" id="IPR006408">
    <property type="entry name" value="P-type_ATPase_IIB"/>
</dbReference>
<feature type="transmembrane region" description="Helical" evidence="18">
    <location>
        <begin position="254"/>
        <end position="277"/>
    </location>
</feature>
<accession>A0A3E3IET3</accession>
<feature type="transmembrane region" description="Helical" evidence="18">
    <location>
        <begin position="813"/>
        <end position="832"/>
    </location>
</feature>
<dbReference type="EC" id="3.6.3.8" evidence="20"/>
<sequence length="909" mass="99427">MIGVSRMLNRHEINALTDEQAEQSRKQFGSNALTPPEQTSFWRELWDTFRGDALVRILTVALVITILFAIFGVGDWLEAVGIAIAVVLATTVSTYSEYSNNQLFQKLQDEYSKILCKAFRRRDGLVQVCDLQIDDIVTGDFVLLQAGDKVCADGVLVDGDIKVNQASLNGESEEASKTAAEADYTYDAEQIDFLDKHKVYRGSVVTNGEAIMQVKCVGDKSQFGRLAQELKEDEERESPLKVKLGKVADTISKFGYIGGTLIAIAFMINCIFFNPTLLPGATAYFSAANVMQILRDLVSSVTLAVVIIVVAVPEGLPMMIALVSGLNMKKLLKDNILIRKIDGAETAGSLNILFSDKTGTITKGALQVVSFTSPEGNDYQSFESIPEQLREMLLINICGNTNAIALVQNGHLQVTGGNATERALHEFVGVDGTLTYETYKLECSDSLMFNSSNKYSASVLRGKLNRAIIKGAPEKLLGFCTAYYGEDLKPHPMTDEIRARLEARMSALSEKAMRVLAFATSENGIGDSLLQDMTFVGLVGIRDELRPEAVEAIHTAKKAGIQVVMVTGDKKETAAAIARDAGLIDSPDDVAMTSDDMAKLSDDELKNVLPRLRVVARALPTDKSRLVRISQEKNLVVGMTGDGVNDAPALKKADVGFAMGSGTEVSKEAAEITILDDNFNSLVKTVLYGRTIYNNIRKFIVFQLTINISAVLIALIGPFIGMGTPLSVTQMLWVNIVMDTLAALALGGEPPLARYMNEKPKRRDESIISKNMWSALIVVGIYLTAASLIFLQVPFFKTLFREDGPMVYNGSDIYFMTGFFCFYVFSAMLNGFNARTDKLNVFDNISGNKMFLYIMGLIVAIQVLMTFIGGSILRTAPLTLKEWSVVILLSMIVLPVGAIRKLIFPAKAE</sequence>
<dbReference type="SFLD" id="SFLDS00003">
    <property type="entry name" value="Haloacid_Dehalogenase"/>
    <property type="match status" value="1"/>
</dbReference>
<dbReference type="InterPro" id="IPR001757">
    <property type="entry name" value="P_typ_ATPase"/>
</dbReference>
<dbReference type="PANTHER" id="PTHR24093:SF477">
    <property type="entry name" value="CALCIUM-TRANSPORTING ATPASE"/>
    <property type="match status" value="1"/>
</dbReference>
<dbReference type="GO" id="GO:0005886">
    <property type="term" value="C:plasma membrane"/>
    <property type="evidence" value="ECO:0007669"/>
    <property type="project" value="TreeGrafter"/>
</dbReference>
<evidence type="ECO:0000313" key="20">
    <source>
        <dbReference type="EMBL" id="RGE65590.1"/>
    </source>
</evidence>
<reference evidence="20 21" key="1">
    <citation type="submission" date="2018-08" db="EMBL/GenBank/DDBJ databases">
        <title>A genome reference for cultivated species of the human gut microbiota.</title>
        <authorList>
            <person name="Zou Y."/>
            <person name="Xue W."/>
            <person name="Luo G."/>
        </authorList>
    </citation>
    <scope>NUCLEOTIDE SEQUENCE [LARGE SCALE GENOMIC DNA]</scope>
    <source>
        <strain evidence="20 21">TF05-12AC</strain>
    </source>
</reference>
<dbReference type="SUPFAM" id="SSF81660">
    <property type="entry name" value="Metal cation-transporting ATPase, ATP-binding domain N"/>
    <property type="match status" value="1"/>
</dbReference>
<evidence type="ECO:0000256" key="9">
    <source>
        <dbReference type="ARBA" id="ARBA00022837"/>
    </source>
</evidence>
<feature type="transmembrane region" description="Helical" evidence="18">
    <location>
        <begin position="297"/>
        <end position="323"/>
    </location>
</feature>
<evidence type="ECO:0000256" key="11">
    <source>
        <dbReference type="ARBA" id="ARBA00022842"/>
    </source>
</evidence>
<dbReference type="GO" id="GO:0140581">
    <property type="term" value="F:P-type monovalent copper transporter activity"/>
    <property type="evidence" value="ECO:0007669"/>
    <property type="project" value="UniProtKB-EC"/>
</dbReference>
<dbReference type="InterPro" id="IPR023298">
    <property type="entry name" value="ATPase_P-typ_TM_dom_sf"/>
</dbReference>
<keyword evidence="16 18" id="KW-0472">Membrane</keyword>
<keyword evidence="12" id="KW-1278">Translocase</keyword>
<dbReference type="GO" id="GO:0005524">
    <property type="term" value="F:ATP binding"/>
    <property type="evidence" value="ECO:0007669"/>
    <property type="project" value="UniProtKB-KW"/>
</dbReference>
<evidence type="ECO:0000313" key="21">
    <source>
        <dbReference type="Proteomes" id="UP000260828"/>
    </source>
</evidence>
<dbReference type="SUPFAM" id="SSF56784">
    <property type="entry name" value="HAD-like"/>
    <property type="match status" value="1"/>
</dbReference>
<comment type="catalytic activity">
    <reaction evidence="17">
        <text>Cu(+)(in) + ATP + H2O = Cu(+)(out) + ADP + phosphate + H(+)</text>
        <dbReference type="Rhea" id="RHEA:25792"/>
        <dbReference type="ChEBI" id="CHEBI:15377"/>
        <dbReference type="ChEBI" id="CHEBI:15378"/>
        <dbReference type="ChEBI" id="CHEBI:30616"/>
        <dbReference type="ChEBI" id="CHEBI:43474"/>
        <dbReference type="ChEBI" id="CHEBI:49552"/>
        <dbReference type="ChEBI" id="CHEBI:456216"/>
        <dbReference type="EC" id="7.2.2.8"/>
    </reaction>
</comment>
<feature type="domain" description="Cation-transporting P-type ATPase N-terminal" evidence="19">
    <location>
        <begin position="9"/>
        <end position="70"/>
    </location>
</feature>
<keyword evidence="15" id="KW-0406">Ion transport</keyword>
<dbReference type="NCBIfam" id="TIGR01494">
    <property type="entry name" value="ATPase_P-type"/>
    <property type="match status" value="1"/>
</dbReference>
<dbReference type="Pfam" id="PF00689">
    <property type="entry name" value="Cation_ATPase_C"/>
    <property type="match status" value="1"/>
</dbReference>
<feature type="transmembrane region" description="Helical" evidence="18">
    <location>
        <begin position="885"/>
        <end position="903"/>
    </location>
</feature>
<dbReference type="InterPro" id="IPR036412">
    <property type="entry name" value="HAD-like_sf"/>
</dbReference>
<keyword evidence="7" id="KW-0547">Nucleotide-binding</keyword>
<dbReference type="PROSITE" id="PS00154">
    <property type="entry name" value="ATPASE_E1_E2"/>
    <property type="match status" value="1"/>
</dbReference>
<evidence type="ECO:0000256" key="2">
    <source>
        <dbReference type="ARBA" id="ARBA00006024"/>
    </source>
</evidence>
<feature type="transmembrane region" description="Helical" evidence="18">
    <location>
        <begin position="773"/>
        <end position="793"/>
    </location>
</feature>
<dbReference type="Gene3D" id="2.70.150.10">
    <property type="entry name" value="Calcium-transporting ATPase, cytoplasmic transduction domain A"/>
    <property type="match status" value="1"/>
</dbReference>
<keyword evidence="6" id="KW-0479">Metal-binding</keyword>
<dbReference type="GO" id="GO:0016887">
    <property type="term" value="F:ATP hydrolysis activity"/>
    <property type="evidence" value="ECO:0007669"/>
    <property type="project" value="InterPro"/>
</dbReference>
<comment type="caution">
    <text evidence="20">The sequence shown here is derived from an EMBL/GenBank/DDBJ whole genome shotgun (WGS) entry which is preliminary data.</text>
</comment>
<dbReference type="GO" id="GO:0046872">
    <property type="term" value="F:metal ion binding"/>
    <property type="evidence" value="ECO:0007669"/>
    <property type="project" value="UniProtKB-KW"/>
</dbReference>
<keyword evidence="9" id="KW-0106">Calcium</keyword>
<dbReference type="FunFam" id="3.40.50.1000:FF:000144">
    <property type="entry name" value="copper-transporting ATPase 1 isoform X2"/>
    <property type="match status" value="1"/>
</dbReference>
<dbReference type="InterPro" id="IPR006068">
    <property type="entry name" value="ATPase_P-typ_cation-transptr_C"/>
</dbReference>
<comment type="similarity">
    <text evidence="2">Belongs to the cation transport ATPase (P-type) (TC 3.A.3) family. Type IB subfamily.</text>
</comment>
<dbReference type="InterPro" id="IPR044492">
    <property type="entry name" value="P_typ_ATPase_HD_dom"/>
</dbReference>
<dbReference type="Gene3D" id="3.40.50.1000">
    <property type="entry name" value="HAD superfamily/HAD-like"/>
    <property type="match status" value="1"/>
</dbReference>
<organism evidence="20 21">
    <name type="scientific">Anaerotruncus colihominis</name>
    <dbReference type="NCBI Taxonomy" id="169435"/>
    <lineage>
        <taxon>Bacteria</taxon>
        <taxon>Bacillati</taxon>
        <taxon>Bacillota</taxon>
        <taxon>Clostridia</taxon>
        <taxon>Eubacteriales</taxon>
        <taxon>Oscillospiraceae</taxon>
        <taxon>Anaerotruncus</taxon>
    </lineage>
</organism>
<feature type="transmembrane region" description="Helical" evidence="18">
    <location>
        <begin position="699"/>
        <end position="720"/>
    </location>
</feature>
<keyword evidence="5 18" id="KW-0812">Transmembrane</keyword>
<dbReference type="GO" id="GO:0012505">
    <property type="term" value="C:endomembrane system"/>
    <property type="evidence" value="ECO:0007669"/>
    <property type="project" value="UniProtKB-SubCell"/>
</dbReference>
<dbReference type="PRINTS" id="PR00120">
    <property type="entry name" value="HATPASE"/>
</dbReference>
<protein>
    <submittedName>
        <fullName evidence="20">Calcium-translocating P-type ATPase, PMCA-type</fullName>
        <ecNumber evidence="20">3.6.3.8</ecNumber>
    </submittedName>
</protein>
<dbReference type="SFLD" id="SFLDG00002">
    <property type="entry name" value="C1.7:_P-type_atpase_like"/>
    <property type="match status" value="1"/>
</dbReference>
<feature type="transmembrane region" description="Helical" evidence="18">
    <location>
        <begin position="53"/>
        <end position="73"/>
    </location>
</feature>
<evidence type="ECO:0000256" key="13">
    <source>
        <dbReference type="ARBA" id="ARBA00022989"/>
    </source>
</evidence>
<dbReference type="InterPro" id="IPR008250">
    <property type="entry name" value="ATPase_P-typ_transduc_dom_A_sf"/>
</dbReference>
<dbReference type="InterPro" id="IPR018303">
    <property type="entry name" value="ATPase_P-typ_P_site"/>
</dbReference>
<dbReference type="InterPro" id="IPR004014">
    <property type="entry name" value="ATPase_P-typ_cation-transptr_N"/>
</dbReference>
<evidence type="ECO:0000259" key="19">
    <source>
        <dbReference type="SMART" id="SM00831"/>
    </source>
</evidence>
<dbReference type="InterPro" id="IPR023299">
    <property type="entry name" value="ATPase_P-typ_cyto_dom_N"/>
</dbReference>
<dbReference type="Gene3D" id="3.40.1110.10">
    <property type="entry name" value="Calcium-transporting ATPase, cytoplasmic domain N"/>
    <property type="match status" value="1"/>
</dbReference>
<keyword evidence="3" id="KW-0813">Transport</keyword>
<feature type="transmembrane region" description="Helical" evidence="18">
    <location>
        <begin position="79"/>
        <end position="98"/>
    </location>
</feature>
<evidence type="ECO:0000256" key="5">
    <source>
        <dbReference type="ARBA" id="ARBA00022692"/>
    </source>
</evidence>
<dbReference type="SUPFAM" id="SSF81665">
    <property type="entry name" value="Calcium ATPase, transmembrane domain M"/>
    <property type="match status" value="1"/>
</dbReference>
<dbReference type="PRINTS" id="PR00119">
    <property type="entry name" value="CATATPASE"/>
</dbReference>
<keyword evidence="11" id="KW-0460">Magnesium</keyword>
<dbReference type="Pfam" id="PF00690">
    <property type="entry name" value="Cation_ATPase_N"/>
    <property type="match status" value="1"/>
</dbReference>
<dbReference type="EMBL" id="QVME01000012">
    <property type="protein sequence ID" value="RGE65590.1"/>
    <property type="molecule type" value="Genomic_DNA"/>
</dbReference>
<dbReference type="Proteomes" id="UP000260828">
    <property type="component" value="Unassembled WGS sequence"/>
</dbReference>
<keyword evidence="4" id="KW-0109">Calcium transport</keyword>
<proteinExistence type="inferred from homology"/>
<evidence type="ECO:0000256" key="6">
    <source>
        <dbReference type="ARBA" id="ARBA00022723"/>
    </source>
</evidence>
<dbReference type="Pfam" id="PF13246">
    <property type="entry name" value="Cation_ATPase"/>
    <property type="match status" value="1"/>
</dbReference>
<dbReference type="Pfam" id="PF00122">
    <property type="entry name" value="E1-E2_ATPase"/>
    <property type="match status" value="1"/>
</dbReference>